<dbReference type="Gene3D" id="1.10.510.10">
    <property type="entry name" value="Transferase(Phosphotransferase) domain 1"/>
    <property type="match status" value="1"/>
</dbReference>
<dbReference type="GO" id="GO:0016567">
    <property type="term" value="P:protein ubiquitination"/>
    <property type="evidence" value="ECO:0007669"/>
    <property type="project" value="UniProtKB-UniPathway"/>
</dbReference>
<dbReference type="SMART" id="SM00504">
    <property type="entry name" value="Ubox"/>
    <property type="match status" value="1"/>
</dbReference>
<comment type="caution">
    <text evidence="7">The sequence shown here is derived from an EMBL/GenBank/DDBJ whole genome shotgun (WGS) entry which is preliminary data.</text>
</comment>
<dbReference type="InterPro" id="IPR051348">
    <property type="entry name" value="U-box_ubiquitin_ligases"/>
</dbReference>
<evidence type="ECO:0000256" key="2">
    <source>
        <dbReference type="ARBA" id="ARBA00003861"/>
    </source>
</evidence>
<organism evidence="7 8">
    <name type="scientific">Punica granatum</name>
    <name type="common">Pomegranate</name>
    <dbReference type="NCBI Taxonomy" id="22663"/>
    <lineage>
        <taxon>Eukaryota</taxon>
        <taxon>Viridiplantae</taxon>
        <taxon>Streptophyta</taxon>
        <taxon>Embryophyta</taxon>
        <taxon>Tracheophyta</taxon>
        <taxon>Spermatophyta</taxon>
        <taxon>Magnoliopsida</taxon>
        <taxon>eudicotyledons</taxon>
        <taxon>Gunneridae</taxon>
        <taxon>Pentapetalae</taxon>
        <taxon>rosids</taxon>
        <taxon>malvids</taxon>
        <taxon>Myrtales</taxon>
        <taxon>Lythraceae</taxon>
        <taxon>Punica</taxon>
    </lineage>
</organism>
<dbReference type="Gene3D" id="3.30.40.10">
    <property type="entry name" value="Zinc/RING finger domain, C3HC4 (zinc finger)"/>
    <property type="match status" value="1"/>
</dbReference>
<proteinExistence type="predicted"/>
<keyword evidence="8" id="KW-1185">Reference proteome</keyword>
<dbReference type="Gene3D" id="3.30.200.20">
    <property type="entry name" value="Phosphorylase Kinase, domain 1"/>
    <property type="match status" value="1"/>
</dbReference>
<accession>A0A2I0HLE9</accession>
<evidence type="ECO:0000313" key="7">
    <source>
        <dbReference type="EMBL" id="PKI32567.1"/>
    </source>
</evidence>
<evidence type="ECO:0000256" key="6">
    <source>
        <dbReference type="ARBA" id="ARBA00022786"/>
    </source>
</evidence>
<evidence type="ECO:0000256" key="3">
    <source>
        <dbReference type="ARBA" id="ARBA00004906"/>
    </source>
</evidence>
<dbReference type="Gene3D" id="3.40.50.620">
    <property type="entry name" value="HUPs"/>
    <property type="match status" value="1"/>
</dbReference>
<sequence length="746" mass="84562">MGEESPARVVNERVYVAVGKDVEESKSTLRWALDNFGGHFRILHVHQPDRIDYTMGPLSDNEVRARRELERENMHKVLDAYIHICNQAEVYAEKRFVEMSDIGKGIVELIELHAVTKLVMGAAADVHYSEGMTELKSTKAMFVNLHAHPSCQIWFTCRGRVIHRREGDLNTVDMDFMPSSVPLYSEESNSRSSPSSTASSEVDDDLVMVTYERGESSGSIFVPASAPLSEDAHHFPPFNPPEAIRNDEIYDQFERSMVEAENARREAFGGLMRRLQKSEKNAIEAIRRARAFENMYKEESRRRKELEDILTKEKQAYEAMTKELNDKIVASERMLESCKQERDDLQVERDNAVGITEDLLRDRASEASSSQQEGFLSEFSFLEIQRATDNFEPSKKIGEDGYCNIYRGFLHHTQVAVKMLQSDSPRAPSQFQQELDIMSKLRHPNLMTLIGICPEACALVYEYLPNGSLEDQLLYQVDTPLLSYQTRIRIASEICSALIFLHTNKPSLYIHGDLRPGNILLDANFAAKLCGFGRGPGLRINLEPGDCPHVDPHFLTTGELSAKSDVYSFGVVLLQLLTGRVAFNLDREMRDAVNGGNTSYMTALLDPLAGEWPVRLATDLAHLALRCCDMDPNNRPDLGSEVWSVLEMQRASHVEVPSFHQSNPEEDDRVPDNYLCPISHEIMEEPTVAADGYTYEAQEVREWLDRGHNTSPLTNLPLDHLNLTPNRVVRSMIQEWLDNHPHFSVS</sequence>
<dbReference type="CDD" id="cd01989">
    <property type="entry name" value="USP_STK_Ubox_N"/>
    <property type="match status" value="1"/>
</dbReference>
<comment type="pathway">
    <text evidence="3">Protein modification; protein ubiquitination.</text>
</comment>
<reference evidence="7 8" key="1">
    <citation type="submission" date="2017-11" db="EMBL/GenBank/DDBJ databases">
        <title>De-novo sequencing of pomegranate (Punica granatum L.) genome.</title>
        <authorList>
            <person name="Akparov Z."/>
            <person name="Amiraslanov A."/>
            <person name="Hajiyeva S."/>
            <person name="Abbasov M."/>
            <person name="Kaur K."/>
            <person name="Hamwieh A."/>
            <person name="Solovyev V."/>
            <person name="Salamov A."/>
            <person name="Braich B."/>
            <person name="Kosarev P."/>
            <person name="Mahmoud A."/>
            <person name="Hajiyev E."/>
            <person name="Babayeva S."/>
            <person name="Izzatullayeva V."/>
            <person name="Mammadov A."/>
            <person name="Mammadov A."/>
            <person name="Sharifova S."/>
            <person name="Ojaghi J."/>
            <person name="Eynullazada K."/>
            <person name="Bayramov B."/>
            <person name="Abdulazimova A."/>
            <person name="Shahmuradov I."/>
        </authorList>
    </citation>
    <scope>NUCLEOTIDE SEQUENCE [LARGE SCALE GENOMIC DNA]</scope>
    <source>
        <strain evidence="8">cv. AG2017</strain>
        <tissue evidence="7">Leaf</tissue>
    </source>
</reference>
<dbReference type="STRING" id="22663.A0A2I0HLE9"/>
<dbReference type="PROSITE" id="PS50011">
    <property type="entry name" value="PROTEIN_KINASE_DOM"/>
    <property type="match status" value="1"/>
</dbReference>
<dbReference type="PROSITE" id="PS51698">
    <property type="entry name" value="U_BOX"/>
    <property type="match status" value="1"/>
</dbReference>
<dbReference type="GO" id="GO:0005524">
    <property type="term" value="F:ATP binding"/>
    <property type="evidence" value="ECO:0007669"/>
    <property type="project" value="InterPro"/>
</dbReference>
<keyword evidence="5" id="KW-0808">Transferase</keyword>
<dbReference type="OrthoDB" id="4062651at2759"/>
<dbReference type="PANTHER" id="PTHR45647:SF100">
    <property type="entry name" value="U-BOX DOMAIN-CONTAINING PROTEIN 33"/>
    <property type="match status" value="1"/>
</dbReference>
<protein>
    <recommendedName>
        <fullName evidence="4">RING-type E3 ubiquitin transferase</fullName>
        <ecNumber evidence="4">2.3.2.27</ecNumber>
    </recommendedName>
</protein>
<dbReference type="PROSITE" id="PS00109">
    <property type="entry name" value="PROTEIN_KINASE_TYR"/>
    <property type="match status" value="1"/>
</dbReference>
<dbReference type="GeneID" id="116203825"/>
<dbReference type="AlphaFoldDB" id="A0A2I0HLE9"/>
<dbReference type="InterPro" id="IPR014729">
    <property type="entry name" value="Rossmann-like_a/b/a_fold"/>
</dbReference>
<dbReference type="Pfam" id="PF07714">
    <property type="entry name" value="PK_Tyr_Ser-Thr"/>
    <property type="match status" value="1"/>
</dbReference>
<name>A0A2I0HLE9_PUNGR</name>
<dbReference type="Proteomes" id="UP000233551">
    <property type="component" value="Unassembled WGS sequence"/>
</dbReference>
<evidence type="ECO:0000256" key="1">
    <source>
        <dbReference type="ARBA" id="ARBA00000900"/>
    </source>
</evidence>
<dbReference type="CDD" id="cd16655">
    <property type="entry name" value="RING-Ubox_WDSUB1-like"/>
    <property type="match status" value="1"/>
</dbReference>
<dbReference type="GO" id="GO:0004672">
    <property type="term" value="F:protein kinase activity"/>
    <property type="evidence" value="ECO:0007669"/>
    <property type="project" value="InterPro"/>
</dbReference>
<dbReference type="SUPFAM" id="SSF57850">
    <property type="entry name" value="RING/U-box"/>
    <property type="match status" value="1"/>
</dbReference>
<evidence type="ECO:0000313" key="8">
    <source>
        <dbReference type="Proteomes" id="UP000233551"/>
    </source>
</evidence>
<dbReference type="InterPro" id="IPR013083">
    <property type="entry name" value="Znf_RING/FYVE/PHD"/>
</dbReference>
<keyword evidence="6" id="KW-0833">Ubl conjugation pathway</keyword>
<dbReference type="SUPFAM" id="SSF52402">
    <property type="entry name" value="Adenine nucleotide alpha hydrolases-like"/>
    <property type="match status" value="1"/>
</dbReference>
<dbReference type="InterPro" id="IPR003613">
    <property type="entry name" value="Ubox_domain"/>
</dbReference>
<dbReference type="EC" id="2.3.2.27" evidence="4"/>
<dbReference type="GO" id="GO:0061630">
    <property type="term" value="F:ubiquitin protein ligase activity"/>
    <property type="evidence" value="ECO:0007669"/>
    <property type="project" value="UniProtKB-EC"/>
</dbReference>
<gene>
    <name evidence="7" type="ORF">CRG98_047030</name>
</gene>
<evidence type="ECO:0000256" key="5">
    <source>
        <dbReference type="ARBA" id="ARBA00022679"/>
    </source>
</evidence>
<dbReference type="InterPro" id="IPR008266">
    <property type="entry name" value="Tyr_kinase_AS"/>
</dbReference>
<dbReference type="Pfam" id="PF04564">
    <property type="entry name" value="U-box"/>
    <property type="match status" value="1"/>
</dbReference>
<evidence type="ECO:0000256" key="4">
    <source>
        <dbReference type="ARBA" id="ARBA00012483"/>
    </source>
</evidence>
<dbReference type="InterPro" id="IPR000719">
    <property type="entry name" value="Prot_kinase_dom"/>
</dbReference>
<comment type="function">
    <text evidence="2">Functions as an E3 ubiquitin ligase.</text>
</comment>
<dbReference type="EMBL" id="PGOL01007516">
    <property type="protein sequence ID" value="PKI32567.1"/>
    <property type="molecule type" value="Genomic_DNA"/>
</dbReference>
<dbReference type="PANTHER" id="PTHR45647">
    <property type="entry name" value="OS02G0152300 PROTEIN"/>
    <property type="match status" value="1"/>
</dbReference>
<dbReference type="SUPFAM" id="SSF56112">
    <property type="entry name" value="Protein kinase-like (PK-like)"/>
    <property type="match status" value="1"/>
</dbReference>
<dbReference type="InterPro" id="IPR001245">
    <property type="entry name" value="Ser-Thr/Tyr_kinase_cat_dom"/>
</dbReference>
<comment type="catalytic activity">
    <reaction evidence="1">
        <text>S-ubiquitinyl-[E2 ubiquitin-conjugating enzyme]-L-cysteine + [acceptor protein]-L-lysine = [E2 ubiquitin-conjugating enzyme]-L-cysteine + N(6)-ubiquitinyl-[acceptor protein]-L-lysine.</text>
        <dbReference type="EC" id="2.3.2.27"/>
    </reaction>
</comment>
<dbReference type="UniPathway" id="UPA00143"/>
<dbReference type="InterPro" id="IPR011009">
    <property type="entry name" value="Kinase-like_dom_sf"/>
</dbReference>